<organism evidence="1 2">
    <name type="scientific">Saccharothrix saharensis</name>
    <dbReference type="NCBI Taxonomy" id="571190"/>
    <lineage>
        <taxon>Bacteria</taxon>
        <taxon>Bacillati</taxon>
        <taxon>Actinomycetota</taxon>
        <taxon>Actinomycetes</taxon>
        <taxon>Pseudonocardiales</taxon>
        <taxon>Pseudonocardiaceae</taxon>
        <taxon>Saccharothrix</taxon>
    </lineage>
</organism>
<protein>
    <submittedName>
        <fullName evidence="1">Uncharacterized protein</fullName>
    </submittedName>
</protein>
<evidence type="ECO:0000313" key="1">
    <source>
        <dbReference type="EMBL" id="TQM84922.1"/>
    </source>
</evidence>
<keyword evidence="2" id="KW-1185">Reference proteome</keyword>
<dbReference type="RefSeq" id="WP_141983043.1">
    <property type="nucleotide sequence ID" value="NZ_VFPP01000001.1"/>
</dbReference>
<evidence type="ECO:0000313" key="2">
    <source>
        <dbReference type="Proteomes" id="UP000316628"/>
    </source>
</evidence>
<dbReference type="AlphaFoldDB" id="A0A543JQ05"/>
<proteinExistence type="predicted"/>
<gene>
    <name evidence="1" type="ORF">FHX81_7387</name>
</gene>
<comment type="caution">
    <text evidence="1">The sequence shown here is derived from an EMBL/GenBank/DDBJ whole genome shotgun (WGS) entry which is preliminary data.</text>
</comment>
<dbReference type="Proteomes" id="UP000316628">
    <property type="component" value="Unassembled WGS sequence"/>
</dbReference>
<reference evidence="1 2" key="1">
    <citation type="submission" date="2019-06" db="EMBL/GenBank/DDBJ databases">
        <title>Sequencing the genomes of 1000 actinobacteria strains.</title>
        <authorList>
            <person name="Klenk H.-P."/>
        </authorList>
    </citation>
    <scope>NUCLEOTIDE SEQUENCE [LARGE SCALE GENOMIC DNA]</scope>
    <source>
        <strain evidence="1 2">DSM 45456</strain>
    </source>
</reference>
<accession>A0A543JQ05</accession>
<name>A0A543JQ05_9PSEU</name>
<dbReference type="EMBL" id="VFPP01000001">
    <property type="protein sequence ID" value="TQM84922.1"/>
    <property type="molecule type" value="Genomic_DNA"/>
</dbReference>
<sequence length="137" mass="15288">MTVLADFEVIVKGFVDIGDGAHEFSVDFDTSGVYSGKPAVIALRVRGLTALSEYDPEILINDQYIGRITATHWSDPKLQAEAANHWYSQHTAFAGHLLNNGKNTFRVRALKLKDPKPGNEYDNFAISSVVCFYHQEK</sequence>
<dbReference type="OrthoDB" id="1521716at2"/>